<comment type="caution">
    <text evidence="1">The sequence shown here is derived from an EMBL/GenBank/DDBJ whole genome shotgun (WGS) entry which is preliminary data.</text>
</comment>
<dbReference type="Proteomes" id="UP000778523">
    <property type="component" value="Unassembled WGS sequence"/>
</dbReference>
<protein>
    <recommendedName>
        <fullName evidence="3">STAS/SEC14 domain-containing protein</fullName>
    </recommendedName>
</protein>
<name>A0ABX2IDR5_9RHOO</name>
<accession>A0ABX2IDR5</accession>
<proteinExistence type="predicted"/>
<dbReference type="RefSeq" id="WP_170020222.1">
    <property type="nucleotide sequence ID" value="NZ_JABCSC020000001.1"/>
</dbReference>
<dbReference type="EMBL" id="JABCSC020000001">
    <property type="protein sequence ID" value="NSL53908.1"/>
    <property type="molecule type" value="Genomic_DNA"/>
</dbReference>
<evidence type="ECO:0008006" key="3">
    <source>
        <dbReference type="Google" id="ProtNLM"/>
    </source>
</evidence>
<sequence length="121" mass="13455">MIAEIGGPWNAELIHYYRELMAEQVPAVAAQGPWALILEIRGAALCPPEAVEGIRRGVVEHASSWRRICTAYVIASDVEGYGVTDRVWRGIYAGIMPFEIFEHMADARAWTQRHLDAPPPA</sequence>
<gene>
    <name evidence="1" type="ORF">HJ583_002620</name>
</gene>
<reference evidence="1 2" key="1">
    <citation type="submission" date="2020-06" db="EMBL/GenBank/DDBJ databases">
        <title>Draft genome of Uliginosibacterium sp. IMCC34675.</title>
        <authorList>
            <person name="Song J."/>
        </authorList>
    </citation>
    <scope>NUCLEOTIDE SEQUENCE [LARGE SCALE GENOMIC DNA]</scope>
    <source>
        <strain evidence="1 2">IMCC34675</strain>
    </source>
</reference>
<evidence type="ECO:0000313" key="1">
    <source>
        <dbReference type="EMBL" id="NSL53908.1"/>
    </source>
</evidence>
<organism evidence="1 2">
    <name type="scientific">Uliginosibacterium aquaticum</name>
    <dbReference type="NCBI Taxonomy" id="2731212"/>
    <lineage>
        <taxon>Bacteria</taxon>
        <taxon>Pseudomonadati</taxon>
        <taxon>Pseudomonadota</taxon>
        <taxon>Betaproteobacteria</taxon>
        <taxon>Rhodocyclales</taxon>
        <taxon>Zoogloeaceae</taxon>
        <taxon>Uliginosibacterium</taxon>
    </lineage>
</organism>
<keyword evidence="2" id="KW-1185">Reference proteome</keyword>
<evidence type="ECO:0000313" key="2">
    <source>
        <dbReference type="Proteomes" id="UP000778523"/>
    </source>
</evidence>